<proteinExistence type="predicted"/>
<keyword evidence="4" id="KW-1185">Reference proteome</keyword>
<dbReference type="EMBL" id="JAESWC010000018">
    <property type="protein sequence ID" value="MBL4937911.1"/>
    <property type="molecule type" value="Genomic_DNA"/>
</dbReference>
<evidence type="ECO:0000313" key="3">
    <source>
        <dbReference type="EMBL" id="MBL4937911.1"/>
    </source>
</evidence>
<feature type="region of interest" description="Disordered" evidence="1">
    <location>
        <begin position="117"/>
        <end position="149"/>
    </location>
</feature>
<accession>A0ABS1TH19</accession>
<sequence length="212" mass="23533">MDINKILDEIVNRIKKLFTSEEDKIEKKKNNKLPNFLIICLSLVLISVLVILGNDFFKSTSAVKINSQANSPQPREGFSVSDYETTEENKLKAVLEDIDGVGRVKVMLTIDGSEEQVPAVNINNSTSNTKEQDNNGGTRETTQKNDGSTIVLTNEGDKNQPLIVKTNKPKIVGVCVVAEGAKERVVELKITQAVTRLYNIRPDKVSVYPMKK</sequence>
<keyword evidence="2" id="KW-1133">Transmembrane helix</keyword>
<evidence type="ECO:0000256" key="1">
    <source>
        <dbReference type="SAM" id="MobiDB-lite"/>
    </source>
</evidence>
<dbReference type="Proteomes" id="UP000632377">
    <property type="component" value="Unassembled WGS sequence"/>
</dbReference>
<feature type="transmembrane region" description="Helical" evidence="2">
    <location>
        <begin position="36"/>
        <end position="57"/>
    </location>
</feature>
<reference evidence="3 4" key="1">
    <citation type="submission" date="2021-01" db="EMBL/GenBank/DDBJ databases">
        <title>Genome public.</title>
        <authorList>
            <person name="Liu C."/>
            <person name="Sun Q."/>
        </authorList>
    </citation>
    <scope>NUCLEOTIDE SEQUENCE [LARGE SCALE GENOMIC DNA]</scope>
    <source>
        <strain evidence="3 4">YIM B02515</strain>
    </source>
</reference>
<keyword evidence="2" id="KW-0812">Transmembrane</keyword>
<dbReference type="RefSeq" id="WP_202750652.1">
    <property type="nucleotide sequence ID" value="NZ_JAESWC010000018.1"/>
</dbReference>
<gene>
    <name evidence="3" type="primary">spoIIIAG</name>
    <name evidence="3" type="ORF">JK636_19565</name>
</gene>
<evidence type="ECO:0000256" key="2">
    <source>
        <dbReference type="SAM" id="Phobius"/>
    </source>
</evidence>
<feature type="compositionally biased region" description="Polar residues" evidence="1">
    <location>
        <begin position="121"/>
        <end position="149"/>
    </location>
</feature>
<comment type="caution">
    <text evidence="3">The sequence shown here is derived from an EMBL/GenBank/DDBJ whole genome shotgun (WGS) entry which is preliminary data.</text>
</comment>
<protein>
    <submittedName>
        <fullName evidence="3">Stage III sporulation protein AG</fullName>
    </submittedName>
</protein>
<evidence type="ECO:0000313" key="4">
    <source>
        <dbReference type="Proteomes" id="UP000632377"/>
    </source>
</evidence>
<organism evidence="3 4">
    <name type="scientific">Clostridium rhizosphaerae</name>
    <dbReference type="NCBI Taxonomy" id="2803861"/>
    <lineage>
        <taxon>Bacteria</taxon>
        <taxon>Bacillati</taxon>
        <taxon>Bacillota</taxon>
        <taxon>Clostridia</taxon>
        <taxon>Eubacteriales</taxon>
        <taxon>Clostridiaceae</taxon>
        <taxon>Clostridium</taxon>
    </lineage>
</organism>
<dbReference type="InterPro" id="IPR014195">
    <property type="entry name" value="Spore_III_AG"/>
</dbReference>
<name>A0ABS1TH19_9CLOT</name>
<keyword evidence="2" id="KW-0472">Membrane</keyword>
<dbReference type="NCBIfam" id="TIGR02830">
    <property type="entry name" value="spore_III_AG"/>
    <property type="match status" value="1"/>
</dbReference>